<proteinExistence type="inferred from homology"/>
<evidence type="ECO:0000313" key="2">
    <source>
        <dbReference type="EMBL" id="GLC29090.1"/>
    </source>
</evidence>
<evidence type="ECO:0000256" key="1">
    <source>
        <dbReference type="ARBA" id="ARBA00008591"/>
    </source>
</evidence>
<dbReference type="EMBL" id="BRXR01000001">
    <property type="protein sequence ID" value="GLC29090.1"/>
    <property type="molecule type" value="Genomic_DNA"/>
</dbReference>
<accession>A0ABQ5N1L8</accession>
<organism evidence="2 3">
    <name type="scientific">Clostridium omnivorum</name>
    <dbReference type="NCBI Taxonomy" id="1604902"/>
    <lineage>
        <taxon>Bacteria</taxon>
        <taxon>Bacillati</taxon>
        <taxon>Bacillota</taxon>
        <taxon>Clostridia</taxon>
        <taxon>Eubacteriales</taxon>
        <taxon>Clostridiaceae</taxon>
        <taxon>Clostridium</taxon>
    </lineage>
</organism>
<gene>
    <name evidence="2" type="ORF">bsdE14_05000</name>
</gene>
<comment type="caution">
    <text evidence="2">The sequence shown here is derived from an EMBL/GenBank/DDBJ whole genome shotgun (WGS) entry which is preliminary data.</text>
</comment>
<dbReference type="InterPro" id="IPR052912">
    <property type="entry name" value="UPF0111_domain"/>
</dbReference>
<keyword evidence="3" id="KW-1185">Reference proteome</keyword>
<evidence type="ECO:0000313" key="3">
    <source>
        <dbReference type="Proteomes" id="UP001208567"/>
    </source>
</evidence>
<comment type="similarity">
    <text evidence="1">Belongs to the UPF0111 family.</text>
</comment>
<dbReference type="InterPro" id="IPR038078">
    <property type="entry name" value="PhoU-like_sf"/>
</dbReference>
<reference evidence="2 3" key="1">
    <citation type="journal article" date="2024" name="Int. J. Syst. Evol. Microbiol.">
        <title>Clostridium omnivorum sp. nov., isolated from anoxic soil under the treatment of reductive soil disinfestation.</title>
        <authorList>
            <person name="Ueki A."/>
            <person name="Tonouchi A."/>
            <person name="Kaku N."/>
            <person name="Honma S."/>
            <person name="Ueki K."/>
        </authorList>
    </citation>
    <scope>NUCLEOTIDE SEQUENCE [LARGE SCALE GENOMIC DNA]</scope>
    <source>
        <strain evidence="2 3">E14</strain>
    </source>
</reference>
<dbReference type="PANTHER" id="PTHR37298:SF1">
    <property type="entry name" value="UPF0111 PROTEIN YKAA"/>
    <property type="match status" value="1"/>
</dbReference>
<protein>
    <recommendedName>
        <fullName evidence="4">DUF47 domain-containing protein</fullName>
    </recommendedName>
</protein>
<sequence>MKNNKDFSYFKAFVELSNFSVKAAEFLNSTLKDFNVDTIEAKVKEMHSIEHSADDERHEIMNRLVKEFLPPIEREDIISLADNIDTVIDSIEDVLIVIEMYDVQAIRPEIFKFTELIIKCCNSLNSALKEFENFKKSKTLHDAIIEVNRLEEDGDQLYISSMRSLFKNTKDPIDLMVYKEIYHLLEKCCDSCEDVANDIENIVMKNS</sequence>
<name>A0ABQ5N1L8_9CLOT</name>
<dbReference type="Gene3D" id="1.20.58.220">
    <property type="entry name" value="Phosphate transport system protein phou homolog 2, domain 2"/>
    <property type="match status" value="1"/>
</dbReference>
<dbReference type="Proteomes" id="UP001208567">
    <property type="component" value="Unassembled WGS sequence"/>
</dbReference>
<dbReference type="SUPFAM" id="SSF109755">
    <property type="entry name" value="PhoU-like"/>
    <property type="match status" value="1"/>
</dbReference>
<dbReference type="RefSeq" id="WP_264848369.1">
    <property type="nucleotide sequence ID" value="NZ_BRXR01000001.1"/>
</dbReference>
<dbReference type="Pfam" id="PF01865">
    <property type="entry name" value="PhoU_div"/>
    <property type="match status" value="1"/>
</dbReference>
<dbReference type="InterPro" id="IPR018445">
    <property type="entry name" value="Put_Phosphate_transp_reg"/>
</dbReference>
<evidence type="ECO:0008006" key="4">
    <source>
        <dbReference type="Google" id="ProtNLM"/>
    </source>
</evidence>
<dbReference type="PANTHER" id="PTHR37298">
    <property type="entry name" value="UPF0111 PROTEIN YKAA"/>
    <property type="match status" value="1"/>
</dbReference>